<accession>A0A1K1M6L2</accession>
<organism evidence="1 2">
    <name type="scientific">Selenomonas ruminantium</name>
    <dbReference type="NCBI Taxonomy" id="971"/>
    <lineage>
        <taxon>Bacteria</taxon>
        <taxon>Bacillati</taxon>
        <taxon>Bacillota</taxon>
        <taxon>Negativicutes</taxon>
        <taxon>Selenomonadales</taxon>
        <taxon>Selenomonadaceae</taxon>
        <taxon>Selenomonas</taxon>
    </lineage>
</organism>
<proteinExistence type="predicted"/>
<evidence type="ECO:0000313" key="1">
    <source>
        <dbReference type="EMBL" id="SFW18765.1"/>
    </source>
</evidence>
<reference evidence="2" key="1">
    <citation type="submission" date="2016-11" db="EMBL/GenBank/DDBJ databases">
        <authorList>
            <person name="Varghese N."/>
            <person name="Submissions S."/>
        </authorList>
    </citation>
    <scope>NUCLEOTIDE SEQUENCE [LARGE SCALE GENOMIC DNA]</scope>
    <source>
        <strain evidence="2">C3</strain>
    </source>
</reference>
<protein>
    <submittedName>
        <fullName evidence="1">Uncharacterized protein</fullName>
    </submittedName>
</protein>
<evidence type="ECO:0000313" key="2">
    <source>
        <dbReference type="Proteomes" id="UP000182958"/>
    </source>
</evidence>
<dbReference type="RefSeq" id="WP_072305470.1">
    <property type="nucleotide sequence ID" value="NZ_FPJA01000004.1"/>
</dbReference>
<sequence>MSNSFESEAEKEMFSFERGEFFGGSLDYRIKNMHFSMRPYNAFCKMQQCEFDITERELLKIVSIIAPVTKWKENYDNTEFILDGYGWHIKYSYKGVNIYSHGYEAYPEDYKLVIGELQNYMEELCKKYAPEGYSEEEAVRRRSL</sequence>
<keyword evidence="2" id="KW-1185">Reference proteome</keyword>
<name>A0A1K1M6L2_SELRU</name>
<dbReference type="Proteomes" id="UP000182958">
    <property type="component" value="Unassembled WGS sequence"/>
</dbReference>
<dbReference type="EMBL" id="FPJA01000004">
    <property type="protein sequence ID" value="SFW18765.1"/>
    <property type="molecule type" value="Genomic_DNA"/>
</dbReference>
<gene>
    <name evidence="1" type="ORF">SAMN02910323_0615</name>
</gene>
<dbReference type="AlphaFoldDB" id="A0A1K1M6L2"/>